<dbReference type="PANTHER" id="PTHR40447">
    <property type="entry name" value="ANAEROBIC SULFITE REDUCTASE SUBUNIT A"/>
    <property type="match status" value="1"/>
</dbReference>
<name>A0A7C3SHW6_9BACT</name>
<feature type="domain" description="4Fe-4S ferredoxin-type" evidence="4">
    <location>
        <begin position="257"/>
        <end position="287"/>
    </location>
</feature>
<gene>
    <name evidence="5" type="ORF">ENV62_00330</name>
</gene>
<protein>
    <submittedName>
        <fullName evidence="5">Sulfite reductase subunit A</fullName>
    </submittedName>
</protein>
<dbReference type="GO" id="GO:0051536">
    <property type="term" value="F:iron-sulfur cluster binding"/>
    <property type="evidence" value="ECO:0007669"/>
    <property type="project" value="UniProtKB-KW"/>
</dbReference>
<sequence>MNKRPKKHFLSLPDLVSLFAQIKGKGYEIIGPRIIEGDLTLFPLASLEDLPIGWTAEQEGGVFRLKPRADAALFGYGVGQHSWKPFLFPPRQRLWEARGTERGWQLVTEPEEPPRLALFGVRACDLRAIEVLDRVFLKGAFVDPIYRSRRETALVVAVHCTQAGGTCFCVSMGTGPRVTSGFDLALTEILGDRQHYFLVEAGTAEGEDILAAVPTRPAKEAEIAAADQAIARAAAAMGRAVETRGLKELLYRNYEHPGWTTVASRCLTCGNCTMVCPTCFCHTYEDFPDLEGKRVERWRRQQVCFTLDFSYIHGGSVRASVLSRYRQWLTHKLATWVDQFGCFGCVGCGRCITWCPVAIDITEVVRDFRERDGEKGGGETGEGSRA</sequence>
<keyword evidence="3" id="KW-0411">Iron-sulfur</keyword>
<dbReference type="AlphaFoldDB" id="A0A7C3SHW6"/>
<dbReference type="InterPro" id="IPR017896">
    <property type="entry name" value="4Fe4S_Fe-S-bd"/>
</dbReference>
<evidence type="ECO:0000313" key="5">
    <source>
        <dbReference type="EMBL" id="HGB13679.1"/>
    </source>
</evidence>
<dbReference type="PROSITE" id="PS00198">
    <property type="entry name" value="4FE4S_FER_1"/>
    <property type="match status" value="2"/>
</dbReference>
<evidence type="ECO:0000256" key="1">
    <source>
        <dbReference type="ARBA" id="ARBA00022723"/>
    </source>
</evidence>
<reference evidence="5" key="1">
    <citation type="journal article" date="2020" name="mSystems">
        <title>Genome- and Community-Level Interaction Insights into Carbon Utilization and Element Cycling Functions of Hydrothermarchaeota in Hydrothermal Sediment.</title>
        <authorList>
            <person name="Zhou Z."/>
            <person name="Liu Y."/>
            <person name="Xu W."/>
            <person name="Pan J."/>
            <person name="Luo Z.H."/>
            <person name="Li M."/>
        </authorList>
    </citation>
    <scope>NUCLEOTIDE SEQUENCE [LARGE SCALE GENOMIC DNA]</scope>
    <source>
        <strain evidence="5">SpSt-776</strain>
    </source>
</reference>
<keyword evidence="2" id="KW-0408">Iron</keyword>
<dbReference type="SUPFAM" id="SSF46548">
    <property type="entry name" value="alpha-helical ferredoxin"/>
    <property type="match status" value="1"/>
</dbReference>
<evidence type="ECO:0000259" key="4">
    <source>
        <dbReference type="PROSITE" id="PS51379"/>
    </source>
</evidence>
<dbReference type="InterPro" id="IPR017900">
    <property type="entry name" value="4Fe4S_Fe_S_CS"/>
</dbReference>
<accession>A0A7C3SHW6</accession>
<dbReference type="EMBL" id="DTHB01000007">
    <property type="protein sequence ID" value="HGB13679.1"/>
    <property type="molecule type" value="Genomic_DNA"/>
</dbReference>
<feature type="domain" description="4Fe-4S ferredoxin-type" evidence="4">
    <location>
        <begin position="333"/>
        <end position="364"/>
    </location>
</feature>
<evidence type="ECO:0000256" key="2">
    <source>
        <dbReference type="ARBA" id="ARBA00023004"/>
    </source>
</evidence>
<dbReference type="PROSITE" id="PS51379">
    <property type="entry name" value="4FE4S_FER_2"/>
    <property type="match status" value="2"/>
</dbReference>
<proteinExistence type="predicted"/>
<dbReference type="GO" id="GO:0046872">
    <property type="term" value="F:metal ion binding"/>
    <property type="evidence" value="ECO:0007669"/>
    <property type="project" value="UniProtKB-KW"/>
</dbReference>
<keyword evidence="1" id="KW-0479">Metal-binding</keyword>
<organism evidence="5">
    <name type="scientific">Desulfobacca acetoxidans</name>
    <dbReference type="NCBI Taxonomy" id="60893"/>
    <lineage>
        <taxon>Bacteria</taxon>
        <taxon>Pseudomonadati</taxon>
        <taxon>Thermodesulfobacteriota</taxon>
        <taxon>Desulfobaccia</taxon>
        <taxon>Desulfobaccales</taxon>
        <taxon>Desulfobaccaceae</taxon>
        <taxon>Desulfobacca</taxon>
    </lineage>
</organism>
<dbReference type="Pfam" id="PF17179">
    <property type="entry name" value="Fer4_22"/>
    <property type="match status" value="1"/>
</dbReference>
<comment type="caution">
    <text evidence="5">The sequence shown here is derived from an EMBL/GenBank/DDBJ whole genome shotgun (WGS) entry which is preliminary data.</text>
</comment>
<evidence type="ECO:0000256" key="3">
    <source>
        <dbReference type="ARBA" id="ARBA00023014"/>
    </source>
</evidence>
<dbReference type="PANTHER" id="PTHR40447:SF1">
    <property type="entry name" value="ANAEROBIC SULFITE REDUCTASE SUBUNIT A"/>
    <property type="match status" value="1"/>
</dbReference>